<proteinExistence type="inferred from homology"/>
<dbReference type="FunFam" id="3.40.1090.10:FF:000024">
    <property type="entry name" value="Lysophospholipase"/>
    <property type="match status" value="1"/>
</dbReference>
<protein>
    <recommendedName>
        <fullName evidence="3 9">Lysophospholipase</fullName>
        <ecNumber evidence="3 9">3.1.1.5</ecNumber>
    </recommendedName>
</protein>
<dbReference type="Pfam" id="PF01735">
    <property type="entry name" value="PLA2_B"/>
    <property type="match status" value="1"/>
</dbReference>
<dbReference type="InterPro" id="IPR016035">
    <property type="entry name" value="Acyl_Trfase/lysoPLipase"/>
</dbReference>
<organism evidence="12 13">
    <name type="scientific">Aspergillus phoenicis ATCC 13157</name>
    <dbReference type="NCBI Taxonomy" id="1353007"/>
    <lineage>
        <taxon>Eukaryota</taxon>
        <taxon>Fungi</taxon>
        <taxon>Dikarya</taxon>
        <taxon>Ascomycota</taxon>
        <taxon>Pezizomycotina</taxon>
        <taxon>Eurotiomycetes</taxon>
        <taxon>Eurotiomycetidae</taxon>
        <taxon>Eurotiales</taxon>
        <taxon>Aspergillaceae</taxon>
        <taxon>Aspergillus</taxon>
    </lineage>
</organism>
<comment type="catalytic activity">
    <reaction evidence="7 9">
        <text>a 1-acyl-sn-glycero-3-phosphocholine + H2O = sn-glycerol 3-phosphocholine + a fatty acid + H(+)</text>
        <dbReference type="Rhea" id="RHEA:15177"/>
        <dbReference type="ChEBI" id="CHEBI:15377"/>
        <dbReference type="ChEBI" id="CHEBI:15378"/>
        <dbReference type="ChEBI" id="CHEBI:16870"/>
        <dbReference type="ChEBI" id="CHEBI:28868"/>
        <dbReference type="ChEBI" id="CHEBI:58168"/>
        <dbReference type="EC" id="3.1.1.5"/>
    </reaction>
</comment>
<evidence type="ECO:0000256" key="8">
    <source>
        <dbReference type="PROSITE-ProRule" id="PRU00555"/>
    </source>
</evidence>
<evidence type="ECO:0000256" key="5">
    <source>
        <dbReference type="ARBA" id="ARBA00022963"/>
    </source>
</evidence>
<accession>A0A370PIX6</accession>
<feature type="region of interest" description="Disordered" evidence="10">
    <location>
        <begin position="98"/>
        <end position="135"/>
    </location>
</feature>
<feature type="compositionally biased region" description="Polar residues" evidence="10">
    <location>
        <begin position="784"/>
        <end position="805"/>
    </location>
</feature>
<dbReference type="Proteomes" id="UP000254937">
    <property type="component" value="Unassembled WGS sequence"/>
</dbReference>
<dbReference type="GO" id="GO:0046475">
    <property type="term" value="P:glycerophospholipid catabolic process"/>
    <property type="evidence" value="ECO:0007669"/>
    <property type="project" value="TreeGrafter"/>
</dbReference>
<dbReference type="SUPFAM" id="SSF52151">
    <property type="entry name" value="FabD/lysophospholipase-like"/>
    <property type="match status" value="1"/>
</dbReference>
<dbReference type="EMBL" id="KZ851854">
    <property type="protein sequence ID" value="RDK41834.1"/>
    <property type="molecule type" value="Genomic_DNA"/>
</dbReference>
<dbReference type="GO" id="GO:0004623">
    <property type="term" value="F:phospholipase A2 activity"/>
    <property type="evidence" value="ECO:0007669"/>
    <property type="project" value="TreeGrafter"/>
</dbReference>
<dbReference type="Gene3D" id="3.40.1090.10">
    <property type="entry name" value="Cytosolic phospholipase A2 catalytic domain"/>
    <property type="match status" value="1"/>
</dbReference>
<comment type="function">
    <text evidence="1">Catalyzes the release of fatty acids from lysophospholipids.</text>
</comment>
<keyword evidence="4 8" id="KW-0378">Hydrolase</keyword>
<evidence type="ECO:0000256" key="6">
    <source>
        <dbReference type="ARBA" id="ARBA00023098"/>
    </source>
</evidence>
<dbReference type="GO" id="GO:0005829">
    <property type="term" value="C:cytosol"/>
    <property type="evidence" value="ECO:0007669"/>
    <property type="project" value="TreeGrafter"/>
</dbReference>
<evidence type="ECO:0000259" key="11">
    <source>
        <dbReference type="PROSITE" id="PS51210"/>
    </source>
</evidence>
<gene>
    <name evidence="12" type="ORF">M752DRAFT_276557</name>
</gene>
<evidence type="ECO:0000256" key="2">
    <source>
        <dbReference type="ARBA" id="ARBA00008780"/>
    </source>
</evidence>
<dbReference type="CDD" id="cd00147">
    <property type="entry name" value="cPLA2_like"/>
    <property type="match status" value="1"/>
</dbReference>
<feature type="region of interest" description="Disordered" evidence="10">
    <location>
        <begin position="780"/>
        <end position="820"/>
    </location>
</feature>
<reference evidence="12 13" key="1">
    <citation type="submission" date="2018-07" db="EMBL/GenBank/DDBJ databases">
        <title>Section-level genome sequencing of Aspergillus section Nigri to investigate inter- and intra-species variation.</title>
        <authorList>
            <consortium name="DOE Joint Genome Institute"/>
            <person name="Vesth T.C."/>
            <person name="Nybo J.L."/>
            <person name="Theobald S."/>
            <person name="Frisvad J.C."/>
            <person name="Larsen T.O."/>
            <person name="Nielsen K.F."/>
            <person name="Hoof J.B."/>
            <person name="Brandl J."/>
            <person name="Salamov A."/>
            <person name="Riley R."/>
            <person name="Gladden J.M."/>
            <person name="Phatale P."/>
            <person name="Nielsen M.T."/>
            <person name="Lyhne E.K."/>
            <person name="Kogle M.E."/>
            <person name="Strasser K."/>
            <person name="McDonnell E."/>
            <person name="Barry K."/>
            <person name="Clum A."/>
            <person name="Chen C."/>
            <person name="Nolan M."/>
            <person name="Sandor L."/>
            <person name="Kuo A."/>
            <person name="Lipzen A."/>
            <person name="Hainaut M."/>
            <person name="Drula E."/>
            <person name="Tsang A."/>
            <person name="Magnuson J.K."/>
            <person name="Henrissat B."/>
            <person name="Wiebenga A."/>
            <person name="Simmons B.A."/>
            <person name="Makela M.R."/>
            <person name="De vries R.P."/>
            <person name="Grigoriev I.V."/>
            <person name="Mortensen U.H."/>
            <person name="Baker S.E."/>
            <person name="Andersen M.R."/>
        </authorList>
    </citation>
    <scope>NUCLEOTIDE SEQUENCE [LARGE SCALE GENOMIC DNA]</scope>
    <source>
        <strain evidence="12 13">ATCC 13157</strain>
    </source>
</reference>
<evidence type="ECO:0000313" key="13">
    <source>
        <dbReference type="Proteomes" id="UP000254937"/>
    </source>
</evidence>
<dbReference type="PANTHER" id="PTHR10728">
    <property type="entry name" value="CYTOSOLIC PHOSPHOLIPASE A2"/>
    <property type="match status" value="1"/>
</dbReference>
<dbReference type="PROSITE" id="PS51210">
    <property type="entry name" value="PLA2C"/>
    <property type="match status" value="1"/>
</dbReference>
<feature type="domain" description="PLA2c" evidence="11">
    <location>
        <begin position="210"/>
        <end position="892"/>
    </location>
</feature>
<evidence type="ECO:0000256" key="4">
    <source>
        <dbReference type="ARBA" id="ARBA00022801"/>
    </source>
</evidence>
<name>A0A370PIX6_ASPPH</name>
<evidence type="ECO:0000256" key="7">
    <source>
        <dbReference type="ARBA" id="ARBA00049531"/>
    </source>
</evidence>
<dbReference type="EC" id="3.1.1.5" evidence="3 9"/>
<evidence type="ECO:0000256" key="3">
    <source>
        <dbReference type="ARBA" id="ARBA00013274"/>
    </source>
</evidence>
<dbReference type="InterPro" id="IPR002642">
    <property type="entry name" value="LysoPLipase_cat_dom"/>
</dbReference>
<keyword evidence="13" id="KW-1185">Reference proteome</keyword>
<dbReference type="SMART" id="SM00022">
    <property type="entry name" value="PLAc"/>
    <property type="match status" value="1"/>
</dbReference>
<feature type="region of interest" description="Disordered" evidence="10">
    <location>
        <begin position="668"/>
        <end position="720"/>
    </location>
</feature>
<evidence type="ECO:0000256" key="10">
    <source>
        <dbReference type="SAM" id="MobiDB-lite"/>
    </source>
</evidence>
<sequence length="892" mass="98904">MFPADSRRVFQLQLRFKNGVRPRSSWSGRHGFITCMLLPATPPILRGTHCNMGAAKALRLRWTVPPTLLIALGGGLLYSTGPRTQSNKQLLLQTGPKGFFSTSSTPGSDKRSDNSSGSSDWSPLGHGSKEDPHHDAGSIWTNVLQKFEGVKQAVGTPDWIELDNIKNYIIPDWTRLLPLSVQKLQRELSMAPGSLADDIWHEAHDPDINPEILLKAKVRVGDTLCNEELAYRRKRQKYATAALASYLDIPEDDIHPDDVPIIAMCGSGGGLRALVAGTGSYLATQEAGLWDCVTYTAGVSGSCWLQTLYHSSITGRNFNKMVDHLKNRLGVHLAFPPAALKLLTNAPTNKYLLSGLVEKLKGDPGADFGLVDIYGMLLAARLLVPKGELGVCDKDLKLSNQRYNLASGAHPLPIYTAVRHEIPVLENQENAEKREKPEELIKESKSEAWFQWFEFTPYEFFCEELSAGIPTWALGRHFHGGVNVKPEEISPIPELRVPALMGVWGSAFCATLSHYYKEIRPVIKGITGLSGIDSLIQGKTKDLVRVHPIDPATIPNYVLGMKDQLPPSCPESIFQSRHLRLMDAGMSNNLPIYPLLRPGRDVDVIIAFDASADIKQENWLSVVDGYARQRGVKGWPIGAGWPREDEQLKQTEEALRQAQNITQKELANKMAEAQDKSKPSSPTTNRNSTPDSTTTTTTTPPTKNQTQNKNQNHPSTSTDLDYCNIWVGTTQEMVSGQEPPPSKRLFHPQDTDHSESDFHLMRPDAGIAVVYFPLLPNPSAPELPTSSSLSKSRTPARQSENTSKARVSDPAKPLTPYPGSINPDVDDFLSTWNFVYTPEQIDSVVGLAKANFAQGEDQVKRVVRAVYERKKNDRLRREEREARQRMEGFVPL</sequence>
<evidence type="ECO:0000256" key="1">
    <source>
        <dbReference type="ARBA" id="ARBA00002169"/>
    </source>
</evidence>
<dbReference type="GO" id="GO:0004622">
    <property type="term" value="F:phosphatidylcholine lysophospholipase activity"/>
    <property type="evidence" value="ECO:0007669"/>
    <property type="project" value="UniProtKB-EC"/>
</dbReference>
<evidence type="ECO:0000256" key="9">
    <source>
        <dbReference type="RuleBase" id="RU362103"/>
    </source>
</evidence>
<keyword evidence="5 8" id="KW-0442">Lipid degradation</keyword>
<feature type="compositionally biased region" description="Low complexity" evidence="10">
    <location>
        <begin position="679"/>
        <end position="712"/>
    </location>
</feature>
<dbReference type="AlphaFoldDB" id="A0A370PIX6"/>
<dbReference type="PANTHER" id="PTHR10728:SF40">
    <property type="entry name" value="PATATIN FAMILY PROTEIN"/>
    <property type="match status" value="1"/>
</dbReference>
<feature type="region of interest" description="Disordered" evidence="10">
    <location>
        <begin position="733"/>
        <end position="755"/>
    </location>
</feature>
<evidence type="ECO:0000313" key="12">
    <source>
        <dbReference type="EMBL" id="RDK41834.1"/>
    </source>
</evidence>
<comment type="similarity">
    <text evidence="2 9">Belongs to the lysophospholipase family.</text>
</comment>
<keyword evidence="6 8" id="KW-0443">Lipid metabolism</keyword>